<dbReference type="InterPro" id="IPR024083">
    <property type="entry name" value="Fumarase/histidase_N"/>
</dbReference>
<evidence type="ECO:0000313" key="3">
    <source>
        <dbReference type="Proteomes" id="UP000475928"/>
    </source>
</evidence>
<comment type="caution">
    <text evidence="2">The sequence shown here is derived from an EMBL/GenBank/DDBJ whole genome shotgun (WGS) entry which is preliminary data.</text>
</comment>
<dbReference type="PANTHER" id="PTHR10362">
    <property type="entry name" value="HISTIDINE AMMONIA-LYASE"/>
    <property type="match status" value="1"/>
</dbReference>
<dbReference type="Pfam" id="PF00221">
    <property type="entry name" value="Lyase_aromatic"/>
    <property type="match status" value="1"/>
</dbReference>
<dbReference type="EMBL" id="BLLH01000003">
    <property type="protein sequence ID" value="GFH40383.1"/>
    <property type="molecule type" value="Genomic_DNA"/>
</dbReference>
<dbReference type="AlphaFoldDB" id="A0A6A0B6S5"/>
<dbReference type="Gene3D" id="1.20.200.10">
    <property type="entry name" value="Fumarase/aspartase (Central domain)"/>
    <property type="match status" value="1"/>
</dbReference>
<accession>A0A6A0B6S5</accession>
<proteinExistence type="predicted"/>
<gene>
    <name evidence="2" type="ORF">Hs20B_07810</name>
</gene>
<dbReference type="CDD" id="cd00332">
    <property type="entry name" value="PAL-HAL"/>
    <property type="match status" value="1"/>
</dbReference>
<sequence length="500" mass="55087">MTETLTLDGFTLTIATLIAATHSHHVQVSLSATALEKAQKAHAIVQAAVHGDALIYGLNTGVGQNKDKKIAPDQMADFNRDLIYSHLVAVGDNVSELVARATLIIKLNAYLRACSGVSLELIELLKVLVEKNITPVMKKTSSLGESDLGTLAFVGLVVIGEGEVYYQGVIRKTADVFAALAIEPLKLGAKEGLSIVSSNAYSQAQAAFVSYQSHQFVDQLEQIYALSMEGFDANSNLLVQSHPRTTRFTGLARTTENVLKHLENSYLLDGHKRTYIQDPLSFRNFTSVAGAFRDNLTYFSRHVTESLQVSDENPYVDHTSEQIYSTANYDTTALALAAQLLSSSYVQLARLSAFRIFKLADSQVTGLPRFLAANEQMLGFQTVQKTVATLDVTIQDLASPIAQNFYAISSGVEDYATNLPEILQKIEAILEQFSYLSAIELIHSTQAIDLRKLTTENLQLGKKTQVLYDKVRVLSPFFDHDRNISLDITLLKKELYEPII</sequence>
<dbReference type="InterPro" id="IPR001106">
    <property type="entry name" value="Aromatic_Lyase"/>
</dbReference>
<keyword evidence="1 2" id="KW-0456">Lyase</keyword>
<evidence type="ECO:0000313" key="2">
    <source>
        <dbReference type="EMBL" id="GFH40383.1"/>
    </source>
</evidence>
<dbReference type="GO" id="GO:0016841">
    <property type="term" value="F:ammonia-lyase activity"/>
    <property type="evidence" value="ECO:0007669"/>
    <property type="project" value="UniProtKB-ARBA"/>
</dbReference>
<organism evidence="2 3">
    <name type="scientific">Pseudolactococcus insecticola</name>
    <dbReference type="NCBI Taxonomy" id="2709158"/>
    <lineage>
        <taxon>Bacteria</taxon>
        <taxon>Bacillati</taxon>
        <taxon>Bacillota</taxon>
        <taxon>Bacilli</taxon>
        <taxon>Lactobacillales</taxon>
        <taxon>Streptococcaceae</taxon>
        <taxon>Pseudolactococcus</taxon>
    </lineage>
</organism>
<evidence type="ECO:0000256" key="1">
    <source>
        <dbReference type="ARBA" id="ARBA00023239"/>
    </source>
</evidence>
<dbReference type="Gene3D" id="1.10.275.10">
    <property type="entry name" value="Fumarase/aspartase (N-terminal domain)"/>
    <property type="match status" value="1"/>
</dbReference>
<protein>
    <submittedName>
        <fullName evidence="2">Histidine ammonia-lyase</fullName>
    </submittedName>
</protein>
<keyword evidence="3" id="KW-1185">Reference proteome</keyword>
<name>A0A6A0B6S5_9LACT</name>
<dbReference type="SUPFAM" id="SSF48557">
    <property type="entry name" value="L-aspartase-like"/>
    <property type="match status" value="1"/>
</dbReference>
<dbReference type="Proteomes" id="UP000475928">
    <property type="component" value="Unassembled WGS sequence"/>
</dbReference>
<reference evidence="2 3" key="1">
    <citation type="submission" date="2020-02" db="EMBL/GenBank/DDBJ databases">
        <title>Draft genome sequence of Lactococcus sp. Hs20B0-1.</title>
        <authorList>
            <person name="Noda S."/>
            <person name="Yuki M."/>
            <person name="Ohkuma M."/>
        </authorList>
    </citation>
    <scope>NUCLEOTIDE SEQUENCE [LARGE SCALE GENOMIC DNA]</scope>
    <source>
        <strain evidence="2 3">Hs20B0-1</strain>
    </source>
</reference>
<dbReference type="InterPro" id="IPR008948">
    <property type="entry name" value="L-Aspartase-like"/>
</dbReference>